<feature type="transmembrane region" description="Helical" evidence="5">
    <location>
        <begin position="170"/>
        <end position="193"/>
    </location>
</feature>
<dbReference type="OrthoDB" id="9807274at2"/>
<feature type="transmembrane region" description="Helical" evidence="5">
    <location>
        <begin position="205"/>
        <end position="225"/>
    </location>
</feature>
<dbReference type="GO" id="GO:0022857">
    <property type="term" value="F:transmembrane transporter activity"/>
    <property type="evidence" value="ECO:0007669"/>
    <property type="project" value="InterPro"/>
</dbReference>
<accession>A0A1X1D7E1</accession>
<evidence type="ECO:0000259" key="6">
    <source>
        <dbReference type="PROSITE" id="PS50850"/>
    </source>
</evidence>
<dbReference type="Proteomes" id="UP000193104">
    <property type="component" value="Unassembled WGS sequence"/>
</dbReference>
<keyword evidence="8" id="KW-1185">Reference proteome</keyword>
<dbReference type="PROSITE" id="PS50850">
    <property type="entry name" value="MFS"/>
    <property type="match status" value="1"/>
</dbReference>
<dbReference type="GO" id="GO:0016020">
    <property type="term" value="C:membrane"/>
    <property type="evidence" value="ECO:0007669"/>
    <property type="project" value="UniProtKB-SubCell"/>
</dbReference>
<keyword evidence="3 5" id="KW-1133">Transmembrane helix</keyword>
<dbReference type="CDD" id="cd17321">
    <property type="entry name" value="MFS_MMR_MDR_like"/>
    <property type="match status" value="1"/>
</dbReference>
<feature type="transmembrane region" description="Helical" evidence="5">
    <location>
        <begin position="269"/>
        <end position="296"/>
    </location>
</feature>
<name>A0A1X1D7E1_9GAMM</name>
<reference evidence="7 8" key="1">
    <citation type="journal article" date="2017" name="Antonie Van Leeuwenhoek">
        <title>Phylogenomic resolution of the bacterial genus Pantoea and its relationship with Erwinia and Tatumella.</title>
        <authorList>
            <person name="Palmer M."/>
            <person name="Steenkamp E.T."/>
            <person name="Coetzee M.P."/>
            <person name="Chan W.Y."/>
            <person name="van Zyl E."/>
            <person name="De Maayer P."/>
            <person name="Coutinho T.A."/>
            <person name="Blom J."/>
            <person name="Smits T.H."/>
            <person name="Duffy B."/>
            <person name="Venter S.N."/>
        </authorList>
    </citation>
    <scope>NUCLEOTIDE SEQUENCE [LARGE SCALE GENOMIC DNA]</scope>
    <source>
        <strain evidence="7 8">LMG 26277</strain>
    </source>
</reference>
<dbReference type="AlphaFoldDB" id="A0A1X1D7E1"/>
<protein>
    <submittedName>
        <fullName evidence="7">MFS transporter</fullName>
    </submittedName>
</protein>
<dbReference type="STRING" id="1076551.HA48_13650"/>
<dbReference type="RefSeq" id="WP_128601836.1">
    <property type="nucleotide sequence ID" value="NZ_MLFS01000038.1"/>
</dbReference>
<evidence type="ECO:0000256" key="2">
    <source>
        <dbReference type="ARBA" id="ARBA00022692"/>
    </source>
</evidence>
<evidence type="ECO:0000313" key="7">
    <source>
        <dbReference type="EMBL" id="ORM72568.1"/>
    </source>
</evidence>
<feature type="transmembrane region" description="Helical" evidence="5">
    <location>
        <begin position="403"/>
        <end position="431"/>
    </location>
</feature>
<sequence>MILYNVTQPEPRRWVMFSILLVGTFLPPLDFFIVNVALPSIQGELGASSSAEQLVISSYAAVYAVMLMTGGRLGDLYGRGKMFFLGLMGFAAASLLCGLASSPGMLIAGRIMQGATAAIMAPQALASVQVLFPEKEKPLALSLYGAVFGLASVIGQALGGVLISLDLFNLGWRVIFLVNLPVALLVVLFGMRFLKETRVKNARKLDPGGMFFATATLCALIVPLVEGREAGWAWWIGLLFLAVPVLATLTWRYERQLSQKGGAPLLDPVVLGAPGIGLGLVIALLFYSLAAFFLLFTVYLQKALHLEALSAGVIFLPFGAGFLIGPLLTPYLRKFAGNYLCAIGMGCEAAGLLALVWLINQTPLHAFPPVMPLGTLLFITGFGQGLAMPTLMRMITGRVAPEFSGMIAGVTSSALQISTALGVAVFGTIFYNTLGKSEAEADIIHAFATATIAIACCLAAGSVLSIRLIRQPFGLARAANRQ</sequence>
<feature type="transmembrane region" description="Helical" evidence="5">
    <location>
        <begin position="340"/>
        <end position="359"/>
    </location>
</feature>
<dbReference type="Pfam" id="PF07690">
    <property type="entry name" value="MFS_1"/>
    <property type="match status" value="1"/>
</dbReference>
<feature type="domain" description="Major facilitator superfamily (MFS) profile" evidence="6">
    <location>
        <begin position="16"/>
        <end position="473"/>
    </location>
</feature>
<feature type="transmembrane region" description="Helical" evidence="5">
    <location>
        <begin position="54"/>
        <end position="71"/>
    </location>
</feature>
<dbReference type="EMBL" id="MLFS01000038">
    <property type="protein sequence ID" value="ORM72568.1"/>
    <property type="molecule type" value="Genomic_DNA"/>
</dbReference>
<feature type="transmembrane region" description="Helical" evidence="5">
    <location>
        <begin position="443"/>
        <end position="469"/>
    </location>
</feature>
<dbReference type="PANTHER" id="PTHR42718:SF39">
    <property type="entry name" value="ACTINORHODIN TRANSPORTER-RELATED"/>
    <property type="match status" value="1"/>
</dbReference>
<comment type="subcellular location">
    <subcellularLocation>
        <location evidence="1">Membrane</location>
        <topology evidence="1">Multi-pass membrane protein</topology>
    </subcellularLocation>
</comment>
<dbReference type="InterPro" id="IPR020846">
    <property type="entry name" value="MFS_dom"/>
</dbReference>
<keyword evidence="4 5" id="KW-0472">Membrane</keyword>
<evidence type="ECO:0000256" key="4">
    <source>
        <dbReference type="ARBA" id="ARBA00023136"/>
    </source>
</evidence>
<dbReference type="Gene3D" id="1.20.1250.20">
    <property type="entry name" value="MFS general substrate transporter like domains"/>
    <property type="match status" value="1"/>
</dbReference>
<dbReference type="Gene3D" id="1.20.1720.10">
    <property type="entry name" value="Multidrug resistance protein D"/>
    <property type="match status" value="1"/>
</dbReference>
<comment type="caution">
    <text evidence="7">The sequence shown here is derived from an EMBL/GenBank/DDBJ whole genome shotgun (WGS) entry which is preliminary data.</text>
</comment>
<dbReference type="SUPFAM" id="SSF103473">
    <property type="entry name" value="MFS general substrate transporter"/>
    <property type="match status" value="1"/>
</dbReference>
<evidence type="ECO:0000313" key="8">
    <source>
        <dbReference type="Proteomes" id="UP000193104"/>
    </source>
</evidence>
<proteinExistence type="predicted"/>
<evidence type="ECO:0000256" key="1">
    <source>
        <dbReference type="ARBA" id="ARBA00004141"/>
    </source>
</evidence>
<feature type="transmembrane region" description="Helical" evidence="5">
    <location>
        <begin position="83"/>
        <end position="105"/>
    </location>
</feature>
<dbReference type="InterPro" id="IPR036259">
    <property type="entry name" value="MFS_trans_sf"/>
</dbReference>
<dbReference type="InterPro" id="IPR011701">
    <property type="entry name" value="MFS"/>
</dbReference>
<gene>
    <name evidence="7" type="ORF">HA48_13650</name>
</gene>
<feature type="transmembrane region" description="Helical" evidence="5">
    <location>
        <begin position="139"/>
        <end position="164"/>
    </location>
</feature>
<feature type="transmembrane region" description="Helical" evidence="5">
    <location>
        <begin position="371"/>
        <end position="391"/>
    </location>
</feature>
<feature type="transmembrane region" description="Helical" evidence="5">
    <location>
        <begin position="14"/>
        <end position="34"/>
    </location>
</feature>
<organism evidence="7 8">
    <name type="scientific">Pantoea wallisii</name>
    <dbReference type="NCBI Taxonomy" id="1076551"/>
    <lineage>
        <taxon>Bacteria</taxon>
        <taxon>Pseudomonadati</taxon>
        <taxon>Pseudomonadota</taxon>
        <taxon>Gammaproteobacteria</taxon>
        <taxon>Enterobacterales</taxon>
        <taxon>Erwiniaceae</taxon>
        <taxon>Pantoea</taxon>
    </lineage>
</organism>
<dbReference type="PANTHER" id="PTHR42718">
    <property type="entry name" value="MAJOR FACILITATOR SUPERFAMILY MULTIDRUG TRANSPORTER MFSC"/>
    <property type="match status" value="1"/>
</dbReference>
<evidence type="ECO:0000256" key="5">
    <source>
        <dbReference type="SAM" id="Phobius"/>
    </source>
</evidence>
<keyword evidence="2 5" id="KW-0812">Transmembrane</keyword>
<feature type="transmembrane region" description="Helical" evidence="5">
    <location>
        <begin position="111"/>
        <end position="132"/>
    </location>
</feature>
<feature type="transmembrane region" description="Helical" evidence="5">
    <location>
        <begin position="231"/>
        <end position="249"/>
    </location>
</feature>
<feature type="transmembrane region" description="Helical" evidence="5">
    <location>
        <begin position="308"/>
        <end position="328"/>
    </location>
</feature>
<evidence type="ECO:0000256" key="3">
    <source>
        <dbReference type="ARBA" id="ARBA00022989"/>
    </source>
</evidence>